<dbReference type="AlphaFoldDB" id="A0A9D9DQY2"/>
<proteinExistence type="predicted"/>
<dbReference type="PANTHER" id="PTHR23150">
    <property type="entry name" value="SULFATASE MODIFYING FACTOR 1, 2"/>
    <property type="match status" value="1"/>
</dbReference>
<gene>
    <name evidence="2" type="ORF">IAB08_02695</name>
</gene>
<evidence type="ECO:0000313" key="2">
    <source>
        <dbReference type="EMBL" id="MBO8432189.1"/>
    </source>
</evidence>
<dbReference type="InterPro" id="IPR042095">
    <property type="entry name" value="SUMF_sf"/>
</dbReference>
<reference evidence="2" key="1">
    <citation type="submission" date="2020-10" db="EMBL/GenBank/DDBJ databases">
        <authorList>
            <person name="Gilroy R."/>
        </authorList>
    </citation>
    <scope>NUCLEOTIDE SEQUENCE</scope>
    <source>
        <strain evidence="2">2889</strain>
    </source>
</reference>
<sequence length="467" mass="53134">MKRVVSLSGVRNLTAILSACVLLGSCSNSGNGELIGVPGRKAPDIQTPFGMTYVPGGSFVFGAGGFDPTYQMLNYKSVTVSDFFMDETEITNNEYRQFVEWVKEYQIRSLLAEEGSGFEEEYGIPIEDANGDLLGYEINWKVKLKLTPEMDELLEPLFSSNDERYAHRKSFRIDKMNYTYQTCNLRLAAQKNWDEEAAEDMPDDGVYYGSFVNRPRSLSGATNEEMYATHVVNIYPDTLCWIFDWAYSYNEPMVAGYFSSPWYDNYPVVGVNWKQAEAFCKWRSQIYNEYMAERGYPAAQEFRLPTEAQWEYAARGGLDASPYPWGGSYARNEEGCLLGNFKPGRGDYGADGSLYPCIVGHYAPNDYGLYDMMGNVAEWCIDAYDETIANNHDFNPVYTYNARPEDGIGLKRKVIRGGSFKDFADICKVYYRTYEYQDTCKSYVGFRCVQPLLTSGLMQDGTRSNYK</sequence>
<dbReference type="SUPFAM" id="SSF56436">
    <property type="entry name" value="C-type lectin-like"/>
    <property type="match status" value="1"/>
</dbReference>
<feature type="domain" description="Sulfatase-modifying factor enzyme-like" evidence="1">
    <location>
        <begin position="51"/>
        <end position="449"/>
    </location>
</feature>
<evidence type="ECO:0000313" key="3">
    <source>
        <dbReference type="Proteomes" id="UP000823612"/>
    </source>
</evidence>
<organism evidence="2 3">
    <name type="scientific">Candidatus Pullibacteroides excrementavium</name>
    <dbReference type="NCBI Taxonomy" id="2840905"/>
    <lineage>
        <taxon>Bacteria</taxon>
        <taxon>Pseudomonadati</taxon>
        <taxon>Bacteroidota</taxon>
        <taxon>Bacteroidia</taxon>
        <taxon>Bacteroidales</taxon>
        <taxon>Candidatus Pullibacteroides</taxon>
    </lineage>
</organism>
<dbReference type="PROSITE" id="PS51257">
    <property type="entry name" value="PROKAR_LIPOPROTEIN"/>
    <property type="match status" value="1"/>
</dbReference>
<dbReference type="Proteomes" id="UP000823612">
    <property type="component" value="Unassembled WGS sequence"/>
</dbReference>
<dbReference type="EMBL" id="JADIMZ010000034">
    <property type="protein sequence ID" value="MBO8432189.1"/>
    <property type="molecule type" value="Genomic_DNA"/>
</dbReference>
<comment type="caution">
    <text evidence="2">The sequence shown here is derived from an EMBL/GenBank/DDBJ whole genome shotgun (WGS) entry which is preliminary data.</text>
</comment>
<evidence type="ECO:0000259" key="1">
    <source>
        <dbReference type="Pfam" id="PF03781"/>
    </source>
</evidence>
<dbReference type="Pfam" id="PF03781">
    <property type="entry name" value="FGE-sulfatase"/>
    <property type="match status" value="1"/>
</dbReference>
<name>A0A9D9DQY2_9BACT</name>
<dbReference type="InterPro" id="IPR005532">
    <property type="entry name" value="SUMF_dom"/>
</dbReference>
<dbReference type="InterPro" id="IPR051043">
    <property type="entry name" value="Sulfatase_Mod_Factor_Kinase"/>
</dbReference>
<reference evidence="2" key="2">
    <citation type="journal article" date="2021" name="PeerJ">
        <title>Extensive microbial diversity within the chicken gut microbiome revealed by metagenomics and culture.</title>
        <authorList>
            <person name="Gilroy R."/>
            <person name="Ravi A."/>
            <person name="Getino M."/>
            <person name="Pursley I."/>
            <person name="Horton D.L."/>
            <person name="Alikhan N.F."/>
            <person name="Baker D."/>
            <person name="Gharbi K."/>
            <person name="Hall N."/>
            <person name="Watson M."/>
            <person name="Adriaenssens E.M."/>
            <person name="Foster-Nyarko E."/>
            <person name="Jarju S."/>
            <person name="Secka A."/>
            <person name="Antonio M."/>
            <person name="Oren A."/>
            <person name="Chaudhuri R.R."/>
            <person name="La Ragione R."/>
            <person name="Hildebrand F."/>
            <person name="Pallen M.J."/>
        </authorList>
    </citation>
    <scope>NUCLEOTIDE SEQUENCE</scope>
    <source>
        <strain evidence="2">2889</strain>
    </source>
</reference>
<dbReference type="GO" id="GO:0120147">
    <property type="term" value="F:formylglycine-generating oxidase activity"/>
    <property type="evidence" value="ECO:0007669"/>
    <property type="project" value="TreeGrafter"/>
</dbReference>
<dbReference type="PANTHER" id="PTHR23150:SF19">
    <property type="entry name" value="FORMYLGLYCINE-GENERATING ENZYME"/>
    <property type="match status" value="1"/>
</dbReference>
<dbReference type="Gene3D" id="3.90.1580.10">
    <property type="entry name" value="paralog of FGE (formylglycine-generating enzyme)"/>
    <property type="match status" value="2"/>
</dbReference>
<dbReference type="InterPro" id="IPR016187">
    <property type="entry name" value="CTDL_fold"/>
</dbReference>
<protein>
    <submittedName>
        <fullName evidence="2">SUMF1/EgtB/PvdO family nonheme iron enzyme</fullName>
    </submittedName>
</protein>
<accession>A0A9D9DQY2</accession>